<comment type="caution">
    <text evidence="2">The sequence shown here is derived from an EMBL/GenBank/DDBJ whole genome shotgun (WGS) entry which is preliminary data.</text>
</comment>
<organism evidence="2 3">
    <name type="scientific">Pseudonocardia ailaonensis</name>
    <dbReference type="NCBI Taxonomy" id="367279"/>
    <lineage>
        <taxon>Bacteria</taxon>
        <taxon>Bacillati</taxon>
        <taxon>Actinomycetota</taxon>
        <taxon>Actinomycetes</taxon>
        <taxon>Pseudonocardiales</taxon>
        <taxon>Pseudonocardiaceae</taxon>
        <taxon>Pseudonocardia</taxon>
    </lineage>
</organism>
<evidence type="ECO:0000313" key="2">
    <source>
        <dbReference type="EMBL" id="GAA1862303.1"/>
    </source>
</evidence>
<protein>
    <submittedName>
        <fullName evidence="2">Uncharacterized protein</fullName>
    </submittedName>
</protein>
<evidence type="ECO:0000256" key="1">
    <source>
        <dbReference type="SAM" id="Phobius"/>
    </source>
</evidence>
<keyword evidence="3" id="KW-1185">Reference proteome</keyword>
<keyword evidence="1" id="KW-0812">Transmembrane</keyword>
<keyword evidence="1" id="KW-1133">Transmembrane helix</keyword>
<reference evidence="2 3" key="1">
    <citation type="journal article" date="2019" name="Int. J. Syst. Evol. Microbiol.">
        <title>The Global Catalogue of Microorganisms (GCM) 10K type strain sequencing project: providing services to taxonomists for standard genome sequencing and annotation.</title>
        <authorList>
            <consortium name="The Broad Institute Genomics Platform"/>
            <consortium name="The Broad Institute Genome Sequencing Center for Infectious Disease"/>
            <person name="Wu L."/>
            <person name="Ma J."/>
        </authorList>
    </citation>
    <scope>NUCLEOTIDE SEQUENCE [LARGE SCALE GENOMIC DNA]</scope>
    <source>
        <strain evidence="2 3">JCM 16009</strain>
    </source>
</reference>
<dbReference type="EMBL" id="BAAAQK010000018">
    <property type="protein sequence ID" value="GAA1862303.1"/>
    <property type="molecule type" value="Genomic_DNA"/>
</dbReference>
<gene>
    <name evidence="2" type="ORF">GCM10009836_48230</name>
</gene>
<dbReference type="Proteomes" id="UP001500449">
    <property type="component" value="Unassembled WGS sequence"/>
</dbReference>
<name>A0ABN2ND48_9PSEU</name>
<sequence>MTHSITTPPAGAPSHHRRVVLIVLALAVVGAIVATAAILTRGFGAASDPAAAPVVLVTQADFQPGATPPCLMHQTDQPNSAYEGGPDSRPPQQLTFLAYYTAVGKLPFCGGGPATDTDRTWAKLYVELTTAADNVSTVLG</sequence>
<accession>A0ABN2ND48</accession>
<feature type="transmembrane region" description="Helical" evidence="1">
    <location>
        <begin position="20"/>
        <end position="39"/>
    </location>
</feature>
<keyword evidence="1" id="KW-0472">Membrane</keyword>
<proteinExistence type="predicted"/>
<evidence type="ECO:0000313" key="3">
    <source>
        <dbReference type="Proteomes" id="UP001500449"/>
    </source>
</evidence>